<dbReference type="STRING" id="88036.D8SSX0"/>
<evidence type="ECO:0000259" key="1">
    <source>
        <dbReference type="Pfam" id="PF00248"/>
    </source>
</evidence>
<dbReference type="HOGENOM" id="CLU_023205_2_3_1"/>
<dbReference type="InterPro" id="IPR036812">
    <property type="entry name" value="NAD(P)_OxRdtase_dom_sf"/>
</dbReference>
<reference evidence="2 3" key="1">
    <citation type="journal article" date="2011" name="Science">
        <title>The Selaginella genome identifies genetic changes associated with the evolution of vascular plants.</title>
        <authorList>
            <person name="Banks J.A."/>
            <person name="Nishiyama T."/>
            <person name="Hasebe M."/>
            <person name="Bowman J.L."/>
            <person name="Gribskov M."/>
            <person name="dePamphilis C."/>
            <person name="Albert V.A."/>
            <person name="Aono N."/>
            <person name="Aoyama T."/>
            <person name="Ambrose B.A."/>
            <person name="Ashton N.W."/>
            <person name="Axtell M.J."/>
            <person name="Barker E."/>
            <person name="Barker M.S."/>
            <person name="Bennetzen J.L."/>
            <person name="Bonawitz N.D."/>
            <person name="Chapple C."/>
            <person name="Cheng C."/>
            <person name="Correa L.G."/>
            <person name="Dacre M."/>
            <person name="DeBarry J."/>
            <person name="Dreyer I."/>
            <person name="Elias M."/>
            <person name="Engstrom E.M."/>
            <person name="Estelle M."/>
            <person name="Feng L."/>
            <person name="Finet C."/>
            <person name="Floyd S.K."/>
            <person name="Frommer W.B."/>
            <person name="Fujita T."/>
            <person name="Gramzow L."/>
            <person name="Gutensohn M."/>
            <person name="Harholt J."/>
            <person name="Hattori M."/>
            <person name="Heyl A."/>
            <person name="Hirai T."/>
            <person name="Hiwatashi Y."/>
            <person name="Ishikawa M."/>
            <person name="Iwata M."/>
            <person name="Karol K.G."/>
            <person name="Koehler B."/>
            <person name="Kolukisaoglu U."/>
            <person name="Kubo M."/>
            <person name="Kurata T."/>
            <person name="Lalonde S."/>
            <person name="Li K."/>
            <person name="Li Y."/>
            <person name="Litt A."/>
            <person name="Lyons E."/>
            <person name="Manning G."/>
            <person name="Maruyama T."/>
            <person name="Michael T.P."/>
            <person name="Mikami K."/>
            <person name="Miyazaki S."/>
            <person name="Morinaga S."/>
            <person name="Murata T."/>
            <person name="Mueller-Roeber B."/>
            <person name="Nelson D.R."/>
            <person name="Obara M."/>
            <person name="Oguri Y."/>
            <person name="Olmstead R.G."/>
            <person name="Onodera N."/>
            <person name="Petersen B.L."/>
            <person name="Pils B."/>
            <person name="Prigge M."/>
            <person name="Rensing S.A."/>
            <person name="Riano-Pachon D.M."/>
            <person name="Roberts A.W."/>
            <person name="Sato Y."/>
            <person name="Scheller H.V."/>
            <person name="Schulz B."/>
            <person name="Schulz C."/>
            <person name="Shakirov E.V."/>
            <person name="Shibagaki N."/>
            <person name="Shinohara N."/>
            <person name="Shippen D.E."/>
            <person name="Soerensen I."/>
            <person name="Sotooka R."/>
            <person name="Sugimoto N."/>
            <person name="Sugita M."/>
            <person name="Sumikawa N."/>
            <person name="Tanurdzic M."/>
            <person name="Theissen G."/>
            <person name="Ulvskov P."/>
            <person name="Wakazuki S."/>
            <person name="Weng J.K."/>
            <person name="Willats W.W."/>
            <person name="Wipf D."/>
            <person name="Wolf P.G."/>
            <person name="Yang L."/>
            <person name="Zimmer A.D."/>
            <person name="Zhu Q."/>
            <person name="Mitros T."/>
            <person name="Hellsten U."/>
            <person name="Loque D."/>
            <person name="Otillar R."/>
            <person name="Salamov A."/>
            <person name="Schmutz J."/>
            <person name="Shapiro H."/>
            <person name="Lindquist E."/>
            <person name="Lucas S."/>
            <person name="Rokhsar D."/>
            <person name="Grigoriev I.V."/>
        </authorList>
    </citation>
    <scope>NUCLEOTIDE SEQUENCE [LARGE SCALE GENOMIC DNA]</scope>
</reference>
<dbReference type="PANTHER" id="PTHR42686:SF1">
    <property type="entry name" value="GH17980P-RELATED"/>
    <property type="match status" value="1"/>
</dbReference>
<dbReference type="GO" id="GO:0010349">
    <property type="term" value="F:L-galactose dehydrogenase activity"/>
    <property type="evidence" value="ECO:0000318"/>
    <property type="project" value="GO_Central"/>
</dbReference>
<evidence type="ECO:0000313" key="3">
    <source>
        <dbReference type="Proteomes" id="UP000001514"/>
    </source>
</evidence>
<protein>
    <recommendedName>
        <fullName evidence="1">NADP-dependent oxidoreductase domain-containing protein</fullName>
    </recommendedName>
</protein>
<name>D8SSX0_SELML</name>
<dbReference type="PRINTS" id="PR00069">
    <property type="entry name" value="ALDKETRDTASE"/>
</dbReference>
<evidence type="ECO:0000313" key="2">
    <source>
        <dbReference type="EMBL" id="EFJ12653.1"/>
    </source>
</evidence>
<sequence length="314" mass="34325">MKYTKLGSTGLEVSSLGFGGAPLGSVFGPVSQESAIESVREAIRLGINFFDVSPCYGNAETVLGRALESIPREKFVVSTKCGRYSDGFDFSAQRVLESVDESLERLKLDYIDIIHCHDIEFGSLDQVISETIPALLGLKRQGKVRFIGMSGLPLAIFRYVLDRVEPGTVDVILSYCHYSLNDSSLEGLIPYLKDKGVGIITASPLAMGLFTESGPPQWHPAPEEIKEACAKAATHCKLKGQNISEIALKFSLSNPDIAITLVGMCTTQQVHENIKAMDNLERSSVDCENILDEVKEILAPIKNKTWPCGRPENN</sequence>
<dbReference type="eggNOG" id="KOG1576">
    <property type="taxonomic scope" value="Eukaryota"/>
</dbReference>
<dbReference type="InParanoid" id="D8SSX0"/>
<accession>D8SSX0</accession>
<dbReference type="InterPro" id="IPR044479">
    <property type="entry name" value="LGALDH-like"/>
</dbReference>
<gene>
    <name evidence="2" type="ORF">SELMODRAFT_123995</name>
</gene>
<keyword evidence="3" id="KW-1185">Reference proteome</keyword>
<dbReference type="Proteomes" id="UP000001514">
    <property type="component" value="Unassembled WGS sequence"/>
</dbReference>
<dbReference type="PANTHER" id="PTHR42686">
    <property type="entry name" value="GH17980P-RELATED"/>
    <property type="match status" value="1"/>
</dbReference>
<dbReference type="InterPro" id="IPR023210">
    <property type="entry name" value="NADP_OxRdtase_dom"/>
</dbReference>
<dbReference type="AlphaFoldDB" id="D8SSX0"/>
<dbReference type="Gene3D" id="3.20.20.100">
    <property type="entry name" value="NADP-dependent oxidoreductase domain"/>
    <property type="match status" value="1"/>
</dbReference>
<organism evidence="3">
    <name type="scientific">Selaginella moellendorffii</name>
    <name type="common">Spikemoss</name>
    <dbReference type="NCBI Taxonomy" id="88036"/>
    <lineage>
        <taxon>Eukaryota</taxon>
        <taxon>Viridiplantae</taxon>
        <taxon>Streptophyta</taxon>
        <taxon>Embryophyta</taxon>
        <taxon>Tracheophyta</taxon>
        <taxon>Lycopodiopsida</taxon>
        <taxon>Selaginellales</taxon>
        <taxon>Selaginellaceae</taxon>
        <taxon>Selaginella</taxon>
    </lineage>
</organism>
<dbReference type="InterPro" id="IPR020471">
    <property type="entry name" value="AKR"/>
</dbReference>
<dbReference type="OrthoDB" id="48988at2759"/>
<dbReference type="EMBL" id="GL377638">
    <property type="protein sequence ID" value="EFJ12653.1"/>
    <property type="molecule type" value="Genomic_DNA"/>
</dbReference>
<dbReference type="FunCoup" id="D8SSX0">
    <property type="interactions" value="1421"/>
</dbReference>
<dbReference type="SUPFAM" id="SSF51430">
    <property type="entry name" value="NAD(P)-linked oxidoreductase"/>
    <property type="match status" value="1"/>
</dbReference>
<dbReference type="GO" id="GO:0019853">
    <property type="term" value="P:L-ascorbic acid biosynthetic process"/>
    <property type="evidence" value="ECO:0000318"/>
    <property type="project" value="GO_Central"/>
</dbReference>
<dbReference type="CDD" id="cd19163">
    <property type="entry name" value="AKR_galDH"/>
    <property type="match status" value="1"/>
</dbReference>
<feature type="domain" description="NADP-dependent oxidoreductase" evidence="1">
    <location>
        <begin position="16"/>
        <end position="279"/>
    </location>
</feature>
<dbReference type="Pfam" id="PF00248">
    <property type="entry name" value="Aldo_ket_red"/>
    <property type="match status" value="1"/>
</dbReference>
<dbReference type="KEGG" id="smo:SELMODRAFT_123995"/>
<dbReference type="OMA" id="QNCTPSF"/>
<dbReference type="FunFam" id="3.20.20.100:FF:000011">
    <property type="entry name" value="Aldo/keto reductase"/>
    <property type="match status" value="1"/>
</dbReference>
<dbReference type="Gramene" id="EFJ12653">
    <property type="protein sequence ID" value="EFJ12653"/>
    <property type="gene ID" value="SELMODRAFT_123995"/>
</dbReference>
<proteinExistence type="predicted"/>